<feature type="domain" description="FAD-binding PCMH-type" evidence="20">
    <location>
        <begin position="41"/>
        <end position="206"/>
    </location>
</feature>
<dbReference type="Proteomes" id="UP001296873">
    <property type="component" value="Unassembled WGS sequence"/>
</dbReference>
<comment type="cofactor">
    <cofactor evidence="1 19">
        <name>FAD</name>
        <dbReference type="ChEBI" id="CHEBI:57692"/>
    </cofactor>
</comment>
<evidence type="ECO:0000256" key="3">
    <source>
        <dbReference type="ARBA" id="ARBA00004496"/>
    </source>
</evidence>
<gene>
    <name evidence="19" type="primary">murB</name>
    <name evidence="21" type="ORF">CKO28_02030</name>
</gene>
<evidence type="ECO:0000256" key="15">
    <source>
        <dbReference type="ARBA" id="ARBA00023306"/>
    </source>
</evidence>
<evidence type="ECO:0000256" key="8">
    <source>
        <dbReference type="ARBA" id="ARBA00022618"/>
    </source>
</evidence>
<dbReference type="InterPro" id="IPR006094">
    <property type="entry name" value="Oxid_FAD_bind_N"/>
</dbReference>
<dbReference type="Gene3D" id="3.30.43.10">
    <property type="entry name" value="Uridine Diphospho-n-acetylenolpyruvylglucosamine Reductase, domain 2"/>
    <property type="match status" value="1"/>
</dbReference>
<keyword evidence="12 19" id="KW-0133">Cell shape</keyword>
<dbReference type="NCBIfam" id="NF010480">
    <property type="entry name" value="PRK13905.1"/>
    <property type="match status" value="1"/>
</dbReference>
<dbReference type="SUPFAM" id="SSF56194">
    <property type="entry name" value="Uridine diphospho-N-Acetylenolpyruvylglucosamine reductase, MurB, C-terminal domain"/>
    <property type="match status" value="1"/>
</dbReference>
<comment type="caution">
    <text evidence="21">The sequence shown here is derived from an EMBL/GenBank/DDBJ whole genome shotgun (WGS) entry which is preliminary data.</text>
</comment>
<dbReference type="InterPro" id="IPR011601">
    <property type="entry name" value="MurB_C"/>
</dbReference>
<dbReference type="Gene3D" id="3.90.78.10">
    <property type="entry name" value="UDP-N-acetylenolpyruvoylglucosamine reductase, C-terminal domain"/>
    <property type="match status" value="1"/>
</dbReference>
<dbReference type="InterPro" id="IPR036635">
    <property type="entry name" value="MurB_C_sf"/>
</dbReference>
<feature type="active site" evidence="19">
    <location>
        <position position="305"/>
    </location>
</feature>
<keyword evidence="10 19" id="KW-0274">FAD</keyword>
<keyword evidence="14 19" id="KW-0560">Oxidoreductase</keyword>
<protein>
    <recommendedName>
        <fullName evidence="6 19">UDP-N-acetylenolpyruvoylglucosamine reductase</fullName>
        <ecNumber evidence="5 19">1.3.1.98</ecNumber>
    </recommendedName>
    <alternativeName>
        <fullName evidence="17 19">UDP-N-acetylmuramate dehydrogenase</fullName>
    </alternativeName>
</protein>
<feature type="active site" description="Proton donor" evidence="19">
    <location>
        <position position="235"/>
    </location>
</feature>
<keyword evidence="8 19" id="KW-0132">Cell division</keyword>
<dbReference type="Pfam" id="PF02873">
    <property type="entry name" value="MurB_C"/>
    <property type="match status" value="1"/>
</dbReference>
<evidence type="ECO:0000313" key="22">
    <source>
        <dbReference type="Proteomes" id="UP001296873"/>
    </source>
</evidence>
<comment type="subcellular location">
    <subcellularLocation>
        <location evidence="3 19">Cytoplasm</location>
    </subcellularLocation>
</comment>
<evidence type="ECO:0000256" key="10">
    <source>
        <dbReference type="ARBA" id="ARBA00022827"/>
    </source>
</evidence>
<dbReference type="EMBL" id="NRRL01000002">
    <property type="protein sequence ID" value="MBK1666821.1"/>
    <property type="molecule type" value="Genomic_DNA"/>
</dbReference>
<dbReference type="InterPro" id="IPR016166">
    <property type="entry name" value="FAD-bd_PCMH"/>
</dbReference>
<proteinExistence type="inferred from homology"/>
<evidence type="ECO:0000313" key="21">
    <source>
        <dbReference type="EMBL" id="MBK1666821.1"/>
    </source>
</evidence>
<dbReference type="PANTHER" id="PTHR21071:SF4">
    <property type="entry name" value="UDP-N-ACETYLENOLPYRUVOYLGLUCOSAMINE REDUCTASE"/>
    <property type="match status" value="1"/>
</dbReference>
<keyword evidence="11 19" id="KW-0521">NADP</keyword>
<evidence type="ECO:0000256" key="13">
    <source>
        <dbReference type="ARBA" id="ARBA00022984"/>
    </source>
</evidence>
<evidence type="ECO:0000256" key="5">
    <source>
        <dbReference type="ARBA" id="ARBA00012518"/>
    </source>
</evidence>
<dbReference type="NCBIfam" id="TIGR00179">
    <property type="entry name" value="murB"/>
    <property type="match status" value="1"/>
</dbReference>
<comment type="catalytic activity">
    <reaction evidence="18 19">
        <text>UDP-N-acetyl-alpha-D-muramate + NADP(+) = UDP-N-acetyl-3-O-(1-carboxyvinyl)-alpha-D-glucosamine + NADPH + H(+)</text>
        <dbReference type="Rhea" id="RHEA:12248"/>
        <dbReference type="ChEBI" id="CHEBI:15378"/>
        <dbReference type="ChEBI" id="CHEBI:57783"/>
        <dbReference type="ChEBI" id="CHEBI:58349"/>
        <dbReference type="ChEBI" id="CHEBI:68483"/>
        <dbReference type="ChEBI" id="CHEBI:70757"/>
        <dbReference type="EC" id="1.3.1.98"/>
    </reaction>
</comment>
<reference evidence="21 22" key="1">
    <citation type="journal article" date="2020" name="Microorganisms">
        <title>Osmotic Adaptation and Compatible Solute Biosynthesis of Phototrophic Bacteria as Revealed from Genome Analyses.</title>
        <authorList>
            <person name="Imhoff J.F."/>
            <person name="Rahn T."/>
            <person name="Kunzel S."/>
            <person name="Keller A."/>
            <person name="Neulinger S.C."/>
        </authorList>
    </citation>
    <scope>NUCLEOTIDE SEQUENCE [LARGE SCALE GENOMIC DNA]</scope>
    <source>
        <strain evidence="21 22">DSM 9895</strain>
    </source>
</reference>
<evidence type="ECO:0000256" key="19">
    <source>
        <dbReference type="HAMAP-Rule" id="MF_00037"/>
    </source>
</evidence>
<name>A0ABS1DA15_9PROT</name>
<keyword evidence="9 19" id="KW-0285">Flavoprotein</keyword>
<evidence type="ECO:0000256" key="14">
    <source>
        <dbReference type="ARBA" id="ARBA00023002"/>
    </source>
</evidence>
<evidence type="ECO:0000256" key="6">
    <source>
        <dbReference type="ARBA" id="ARBA00015188"/>
    </source>
</evidence>
<comment type="pathway">
    <text evidence="4 19">Cell wall biogenesis; peptidoglycan biosynthesis.</text>
</comment>
<organism evidence="21 22">
    <name type="scientific">Rhodovibrio sodomensis</name>
    <dbReference type="NCBI Taxonomy" id="1088"/>
    <lineage>
        <taxon>Bacteria</taxon>
        <taxon>Pseudomonadati</taxon>
        <taxon>Pseudomonadota</taxon>
        <taxon>Alphaproteobacteria</taxon>
        <taxon>Rhodospirillales</taxon>
        <taxon>Rhodovibrionaceae</taxon>
        <taxon>Rhodovibrio</taxon>
    </lineage>
</organism>
<evidence type="ECO:0000259" key="20">
    <source>
        <dbReference type="PROSITE" id="PS51387"/>
    </source>
</evidence>
<evidence type="ECO:0000256" key="18">
    <source>
        <dbReference type="ARBA" id="ARBA00048914"/>
    </source>
</evidence>
<dbReference type="PANTHER" id="PTHR21071">
    <property type="entry name" value="UDP-N-ACETYLENOLPYRUVOYLGLUCOSAMINE REDUCTASE"/>
    <property type="match status" value="1"/>
</dbReference>
<accession>A0ABS1DA15</accession>
<dbReference type="Pfam" id="PF01565">
    <property type="entry name" value="FAD_binding_4"/>
    <property type="match status" value="1"/>
</dbReference>
<evidence type="ECO:0000256" key="9">
    <source>
        <dbReference type="ARBA" id="ARBA00022630"/>
    </source>
</evidence>
<evidence type="ECO:0000256" key="4">
    <source>
        <dbReference type="ARBA" id="ARBA00004752"/>
    </source>
</evidence>
<sequence>MMAAERIQPTAGFEPGLIDRLPAVRGRLRANAPLKDVTWFRVGGPAEVLFRPADRDDLIAFLRNRPADVPVTVLGVASNLLVRDGGVPGVVIRLLRGFVEIQADGTDLLAGAGALDLNVAKTAQQAGIAGLEFLCGVPGTIGGALRMNAGAYGTEIKDVLVGAEAVHAGTGEVRTFGVGELGYSYRHASLPADWIFLSARLRGRDGDAPAIGARMAEIQGQRGDSQPIKTATGGSTFKNPQGHKAWQLIDRAGCRGLTLGGAQVSEQHTNFLINIGDATAADLEALGEEVRRRVFETSGVQLDWEIRRIGVAAGDAGAGGAA</sequence>
<comment type="function">
    <text evidence="2 19">Cell wall formation.</text>
</comment>
<evidence type="ECO:0000256" key="12">
    <source>
        <dbReference type="ARBA" id="ARBA00022960"/>
    </source>
</evidence>
<dbReference type="Gene3D" id="3.30.465.10">
    <property type="match status" value="1"/>
</dbReference>
<dbReference type="EC" id="1.3.1.98" evidence="5 19"/>
<dbReference type="InterPro" id="IPR003170">
    <property type="entry name" value="MurB"/>
</dbReference>
<dbReference type="HAMAP" id="MF_00037">
    <property type="entry name" value="MurB"/>
    <property type="match status" value="1"/>
</dbReference>
<keyword evidence="7 19" id="KW-0963">Cytoplasm</keyword>
<comment type="similarity">
    <text evidence="19">Belongs to the MurB family.</text>
</comment>
<dbReference type="InterPro" id="IPR036318">
    <property type="entry name" value="FAD-bd_PCMH-like_sf"/>
</dbReference>
<evidence type="ECO:0000256" key="16">
    <source>
        <dbReference type="ARBA" id="ARBA00023316"/>
    </source>
</evidence>
<evidence type="ECO:0000256" key="2">
    <source>
        <dbReference type="ARBA" id="ARBA00003921"/>
    </source>
</evidence>
<dbReference type="PROSITE" id="PS51387">
    <property type="entry name" value="FAD_PCMH"/>
    <property type="match status" value="1"/>
</dbReference>
<evidence type="ECO:0000256" key="17">
    <source>
        <dbReference type="ARBA" id="ARBA00031026"/>
    </source>
</evidence>
<keyword evidence="16 19" id="KW-0961">Cell wall biogenesis/degradation</keyword>
<evidence type="ECO:0000256" key="7">
    <source>
        <dbReference type="ARBA" id="ARBA00022490"/>
    </source>
</evidence>
<feature type="active site" evidence="19">
    <location>
        <position position="186"/>
    </location>
</feature>
<dbReference type="SUPFAM" id="SSF56176">
    <property type="entry name" value="FAD-binding/transporter-associated domain-like"/>
    <property type="match status" value="1"/>
</dbReference>
<dbReference type="InterPro" id="IPR016169">
    <property type="entry name" value="FAD-bd_PCMH_sub2"/>
</dbReference>
<keyword evidence="22" id="KW-1185">Reference proteome</keyword>
<evidence type="ECO:0000256" key="11">
    <source>
        <dbReference type="ARBA" id="ARBA00022857"/>
    </source>
</evidence>
<dbReference type="InterPro" id="IPR016167">
    <property type="entry name" value="FAD-bd_PCMH_sub1"/>
</dbReference>
<evidence type="ECO:0000256" key="1">
    <source>
        <dbReference type="ARBA" id="ARBA00001974"/>
    </source>
</evidence>
<keyword evidence="13 19" id="KW-0573">Peptidoglycan synthesis</keyword>
<keyword evidence="15 19" id="KW-0131">Cell cycle</keyword>